<feature type="domain" description="BT-3044-like C-terminal" evidence="2">
    <location>
        <begin position="163"/>
        <end position="292"/>
    </location>
</feature>
<dbReference type="Pfam" id="PF14274">
    <property type="entry name" value="BT_3044-like_C"/>
    <property type="match status" value="1"/>
</dbReference>
<evidence type="ECO:0008006" key="5">
    <source>
        <dbReference type="Google" id="ProtNLM"/>
    </source>
</evidence>
<dbReference type="EMBL" id="DNWC01000063">
    <property type="protein sequence ID" value="HBJ08317.1"/>
    <property type="molecule type" value="Genomic_DNA"/>
</dbReference>
<protein>
    <recommendedName>
        <fullName evidence="5">DUF4361 domain-containing protein</fullName>
    </recommendedName>
</protein>
<name>A0A354M1C8_9BACT</name>
<dbReference type="PROSITE" id="PS51257">
    <property type="entry name" value="PROKAR_LIPOPROTEIN"/>
    <property type="match status" value="1"/>
</dbReference>
<evidence type="ECO:0000313" key="3">
    <source>
        <dbReference type="EMBL" id="HBJ08317.1"/>
    </source>
</evidence>
<reference evidence="3 4" key="1">
    <citation type="journal article" date="2018" name="Nat. Biotechnol.">
        <title>A standardized bacterial taxonomy based on genome phylogeny substantially revises the tree of life.</title>
        <authorList>
            <person name="Parks D.H."/>
            <person name="Chuvochina M."/>
            <person name="Waite D.W."/>
            <person name="Rinke C."/>
            <person name="Skarshewski A."/>
            <person name="Chaumeil P.A."/>
            <person name="Hugenholtz P."/>
        </authorList>
    </citation>
    <scope>NUCLEOTIDE SEQUENCE [LARGE SCALE GENOMIC DNA]</scope>
    <source>
        <strain evidence="3">UBA11482</strain>
    </source>
</reference>
<dbReference type="InterPro" id="IPR013728">
    <property type="entry name" value="BT_3987-like_N"/>
</dbReference>
<dbReference type="Pfam" id="PF08522">
    <property type="entry name" value="BT_3987-like_N"/>
    <property type="match status" value="1"/>
</dbReference>
<comment type="caution">
    <text evidence="3">The sequence shown here is derived from an EMBL/GenBank/DDBJ whole genome shotgun (WGS) entry which is preliminary data.</text>
</comment>
<evidence type="ECO:0000259" key="1">
    <source>
        <dbReference type="Pfam" id="PF08522"/>
    </source>
</evidence>
<dbReference type="AlphaFoldDB" id="A0A354M1C8"/>
<organism evidence="3 4">
    <name type="scientific">Coprobacter fastidiosus</name>
    <dbReference type="NCBI Taxonomy" id="1099853"/>
    <lineage>
        <taxon>Bacteria</taxon>
        <taxon>Pseudomonadati</taxon>
        <taxon>Bacteroidota</taxon>
        <taxon>Bacteroidia</taxon>
        <taxon>Bacteroidales</taxon>
        <taxon>Barnesiellaceae</taxon>
        <taxon>Coprobacter</taxon>
    </lineage>
</organism>
<evidence type="ECO:0000259" key="2">
    <source>
        <dbReference type="Pfam" id="PF14274"/>
    </source>
</evidence>
<feature type="domain" description="BT-3987-like N-terminal" evidence="1">
    <location>
        <begin position="31"/>
        <end position="155"/>
    </location>
</feature>
<proteinExistence type="predicted"/>
<dbReference type="Proteomes" id="UP000262954">
    <property type="component" value="Unassembled WGS sequence"/>
</dbReference>
<accession>A0A354M1C8</accession>
<dbReference type="Gene3D" id="2.60.40.1740">
    <property type="entry name" value="hypothetical protein (bacova_03559)"/>
    <property type="match status" value="1"/>
</dbReference>
<sequence>MKKILNIGLLLLILTGITGCNEDEQFEGELYKKIIYLLSDDNKAFQSVHEFGKESTGYISVCCGGTEHVTQDVTIELEPDDQILAQYNKINFDIEESKFAKELKSDRYNIPTYQTVLKADSEDNYALVPISVNPEGLSPDSIYMIPLRIKSTSNYEINPDKQQVLYQVILKNEYATMESTTHYQTAGTEIKHTTIGEKANGSNVTRVVAPINKNQVRVFVGTHTYTPGKVTKEDIDKYGMYLTINDDKSITITPCGSLQVEMIGGAEDNYYEVDKKGRQIFYLHYKYFDTNVTVTDDKNTWTEDCWITMEEKGIRSL</sequence>
<dbReference type="InterPro" id="IPR025371">
    <property type="entry name" value="BT_3044-like_C"/>
</dbReference>
<evidence type="ECO:0000313" key="4">
    <source>
        <dbReference type="Proteomes" id="UP000262954"/>
    </source>
</evidence>
<gene>
    <name evidence="3" type="ORF">DDY73_04875</name>
</gene>